<feature type="region of interest" description="Disordered" evidence="1">
    <location>
        <begin position="195"/>
        <end position="214"/>
    </location>
</feature>
<evidence type="ECO:0000313" key="3">
    <source>
        <dbReference type="Proteomes" id="UP000789508"/>
    </source>
</evidence>
<name>A0A9N8WIF9_9GLOM</name>
<organism evidence="2 3">
    <name type="scientific">Ambispora leptoticha</name>
    <dbReference type="NCBI Taxonomy" id="144679"/>
    <lineage>
        <taxon>Eukaryota</taxon>
        <taxon>Fungi</taxon>
        <taxon>Fungi incertae sedis</taxon>
        <taxon>Mucoromycota</taxon>
        <taxon>Glomeromycotina</taxon>
        <taxon>Glomeromycetes</taxon>
        <taxon>Archaeosporales</taxon>
        <taxon>Ambisporaceae</taxon>
        <taxon>Ambispora</taxon>
    </lineage>
</organism>
<keyword evidence="3" id="KW-1185">Reference proteome</keyword>
<protein>
    <submittedName>
        <fullName evidence="2">12341_t:CDS:1</fullName>
    </submittedName>
</protein>
<evidence type="ECO:0000256" key="1">
    <source>
        <dbReference type="SAM" id="MobiDB-lite"/>
    </source>
</evidence>
<dbReference type="Proteomes" id="UP000789508">
    <property type="component" value="Unassembled WGS sequence"/>
</dbReference>
<feature type="compositionally biased region" description="Polar residues" evidence="1">
    <location>
        <begin position="198"/>
        <end position="207"/>
    </location>
</feature>
<gene>
    <name evidence="2" type="ORF">ALEPTO_LOCUS2724</name>
</gene>
<dbReference type="EMBL" id="CAJVPS010000426">
    <property type="protein sequence ID" value="CAG8485765.1"/>
    <property type="molecule type" value="Genomic_DNA"/>
</dbReference>
<dbReference type="OrthoDB" id="5597935at2759"/>
<sequence>MSTSTQTPISLPSREEVENWNPEQVVNFLTNNNDGLKLYLRPEDIKIVQDQYVADQAFLGYTEQKLRVLQRKVSFPIRAKSQCDKKRKTTSTLFCCYFGMYTSGELFDTALSLLVPPTIKRSIADAFPKGLPYVAPKPLLYTNGLVWEYQSSPTLLHILQKEIKQQYAYYRAGEIDKTTMPLYLFLSGADTGNPEMLPNSTGRQSNFWPRKRHSHYGKRTNRNQRYGSLMLMQLLPNKKLEHIIRDYEPPFPLEVLELVAKHKDVKFNDATFIVVVDAMQTLMASYEDRLRADSQFYRTLTVIGDLALFYFHGTLQSIFDMRYPLMKILEGDCGEHGRALEILWNLTKGLNLDNCDVSDLMHTLWTKFTDIYGGAFPKDDIARAIARVVLTHRRLAKDELIPNFPIRSLSLDSFEKTGRESLFPDWRLDDYDEHVTKEDRTLPNGSSWEILKDSKAHLDGDINFINHRLDMVLAAKQVGPIDVRQHRHVVVNAKSAKAEGPIANEIQQYKLYNGDIKINQKGYDEEREKSASKNDFFILTTTQGITLPANSGIVDQESWRSYFDPFTGRAFIYGVEGAPNLNRANFTTLQLVDSVGPATAKMIMEKRIFEH</sequence>
<dbReference type="InterPro" id="IPR013761">
    <property type="entry name" value="SAM/pointed_sf"/>
</dbReference>
<accession>A0A9N8WIF9</accession>
<proteinExistence type="predicted"/>
<dbReference type="AlphaFoldDB" id="A0A9N8WIF9"/>
<comment type="caution">
    <text evidence="2">The sequence shown here is derived from an EMBL/GenBank/DDBJ whole genome shotgun (WGS) entry which is preliminary data.</text>
</comment>
<dbReference type="Gene3D" id="1.10.150.50">
    <property type="entry name" value="Transcription Factor, Ets-1"/>
    <property type="match status" value="1"/>
</dbReference>
<evidence type="ECO:0000313" key="2">
    <source>
        <dbReference type="EMBL" id="CAG8485765.1"/>
    </source>
</evidence>
<reference evidence="2" key="1">
    <citation type="submission" date="2021-06" db="EMBL/GenBank/DDBJ databases">
        <authorList>
            <person name="Kallberg Y."/>
            <person name="Tangrot J."/>
            <person name="Rosling A."/>
        </authorList>
    </citation>
    <scope>NUCLEOTIDE SEQUENCE</scope>
    <source>
        <strain evidence="2">FL130A</strain>
    </source>
</reference>